<dbReference type="GO" id="GO:0003735">
    <property type="term" value="F:structural constituent of ribosome"/>
    <property type="evidence" value="ECO:0007669"/>
    <property type="project" value="InterPro"/>
</dbReference>
<dbReference type="PANTHER" id="PTHR34095">
    <property type="entry name" value="39S RIBOSOMAL PROTEIN L55, MITOCHONDRIAL"/>
    <property type="match status" value="1"/>
</dbReference>
<organism evidence="1 2">
    <name type="scientific">Pinctada imbricata</name>
    <name type="common">Atlantic pearl-oyster</name>
    <name type="synonym">Pinctada martensii</name>
    <dbReference type="NCBI Taxonomy" id="66713"/>
    <lineage>
        <taxon>Eukaryota</taxon>
        <taxon>Metazoa</taxon>
        <taxon>Spiralia</taxon>
        <taxon>Lophotrochozoa</taxon>
        <taxon>Mollusca</taxon>
        <taxon>Bivalvia</taxon>
        <taxon>Autobranchia</taxon>
        <taxon>Pteriomorphia</taxon>
        <taxon>Pterioida</taxon>
        <taxon>Pterioidea</taxon>
        <taxon>Pteriidae</taxon>
        <taxon>Pinctada</taxon>
    </lineage>
</organism>
<evidence type="ECO:0008006" key="3">
    <source>
        <dbReference type="Google" id="ProtNLM"/>
    </source>
</evidence>
<dbReference type="EMBL" id="VSWD01000010">
    <property type="protein sequence ID" value="KAK3089562.1"/>
    <property type="molecule type" value="Genomic_DNA"/>
</dbReference>
<comment type="caution">
    <text evidence="1">The sequence shown here is derived from an EMBL/GenBank/DDBJ whole genome shotgun (WGS) entry which is preliminary data.</text>
</comment>
<name>A0AA89C0H8_PINIB</name>
<dbReference type="InterPro" id="IPR018615">
    <property type="entry name" value="Ribosomal_mL55"/>
</dbReference>
<dbReference type="Proteomes" id="UP001186944">
    <property type="component" value="Unassembled WGS sequence"/>
</dbReference>
<dbReference type="GO" id="GO:0005762">
    <property type="term" value="C:mitochondrial large ribosomal subunit"/>
    <property type="evidence" value="ECO:0007669"/>
    <property type="project" value="InterPro"/>
</dbReference>
<dbReference type="GO" id="GO:0006412">
    <property type="term" value="P:translation"/>
    <property type="evidence" value="ECO:0007669"/>
    <property type="project" value="TreeGrafter"/>
</dbReference>
<evidence type="ECO:0000313" key="2">
    <source>
        <dbReference type="Proteomes" id="UP001186944"/>
    </source>
</evidence>
<dbReference type="Pfam" id="PF09776">
    <property type="entry name" value="Mitoc_L55"/>
    <property type="match status" value="1"/>
</dbReference>
<dbReference type="InterPro" id="IPR044884">
    <property type="entry name" value="Ribosomal_mL55_sf"/>
</dbReference>
<dbReference type="Gene3D" id="6.20.130.20">
    <property type="entry name" value="Mitochondrial ribosomal protein L55"/>
    <property type="match status" value="1"/>
</dbReference>
<gene>
    <name evidence="1" type="ORF">FSP39_004634</name>
</gene>
<evidence type="ECO:0000313" key="1">
    <source>
        <dbReference type="EMBL" id="KAK3089562.1"/>
    </source>
</evidence>
<dbReference type="PANTHER" id="PTHR34095:SF1">
    <property type="entry name" value="LARGE RIBOSOMAL SUBUNIT PROTEIN ML55"/>
    <property type="match status" value="1"/>
</dbReference>
<proteinExistence type="predicted"/>
<reference evidence="1" key="1">
    <citation type="submission" date="2019-08" db="EMBL/GenBank/DDBJ databases">
        <title>The improved chromosome-level genome for the pearl oyster Pinctada fucata martensii using PacBio sequencing and Hi-C.</title>
        <authorList>
            <person name="Zheng Z."/>
        </authorList>
    </citation>
    <scope>NUCLEOTIDE SEQUENCE</scope>
    <source>
        <strain evidence="1">ZZ-2019</strain>
        <tissue evidence="1">Adductor muscle</tissue>
    </source>
</reference>
<keyword evidence="2" id="KW-1185">Reference proteome</keyword>
<accession>A0AA89C0H8</accession>
<sequence>MYVRQYPTTIVLPNGATIQARYKEPRQIIKLPIDISTLTEEELEALKRKRKPKEVFVEEKEIEDSFDKNKYSKYWKR</sequence>
<dbReference type="AlphaFoldDB" id="A0AA89C0H8"/>
<protein>
    <recommendedName>
        <fullName evidence="3">39S ribosomal protein L55, mitochondrial</fullName>
    </recommendedName>
</protein>